<evidence type="ECO:0000256" key="1">
    <source>
        <dbReference type="SAM" id="MobiDB-lite"/>
    </source>
</evidence>
<keyword evidence="2" id="KW-1133">Transmembrane helix</keyword>
<feature type="region of interest" description="Disordered" evidence="1">
    <location>
        <begin position="177"/>
        <end position="214"/>
    </location>
</feature>
<dbReference type="EMBL" id="LUGG01000003">
    <property type="protein sequence ID" value="OBZ76050.1"/>
    <property type="molecule type" value="Genomic_DNA"/>
</dbReference>
<feature type="transmembrane region" description="Helical" evidence="2">
    <location>
        <begin position="128"/>
        <end position="152"/>
    </location>
</feature>
<feature type="signal peptide" evidence="3">
    <location>
        <begin position="1"/>
        <end position="22"/>
    </location>
</feature>
<keyword evidence="2" id="KW-0472">Membrane</keyword>
<keyword evidence="3" id="KW-0732">Signal</keyword>
<dbReference type="Proteomes" id="UP000092993">
    <property type="component" value="Unassembled WGS sequence"/>
</dbReference>
<dbReference type="AlphaFoldDB" id="A0A1C7MGT7"/>
<sequence length="214" mass="23486">MRWPIFLLCFLYFLISRQSTSAQATDVSSSGSSESVTFTSKYAMDVGDKDDGSDDATQTALQRTTAAATTIPTHPITPQHISFSSTRSDTFTQPFITHHSIPPPPSSTPGFATPQSRPSGTRHRQSTIAIVFEVLAGVAGIGIILGLLRCGYSWNRTPSRDRIASLLSRHQLEREMEEIERQQIEQRRPRTRAPPPPYQPAPAYDSVVASGEVA</sequence>
<name>A0A1C7MGT7_GRIFR</name>
<organism evidence="4 5">
    <name type="scientific">Grifola frondosa</name>
    <name type="common">Maitake</name>
    <name type="synonym">Polyporus frondosus</name>
    <dbReference type="NCBI Taxonomy" id="5627"/>
    <lineage>
        <taxon>Eukaryota</taxon>
        <taxon>Fungi</taxon>
        <taxon>Dikarya</taxon>
        <taxon>Basidiomycota</taxon>
        <taxon>Agaricomycotina</taxon>
        <taxon>Agaricomycetes</taxon>
        <taxon>Polyporales</taxon>
        <taxon>Grifolaceae</taxon>
        <taxon>Grifola</taxon>
    </lineage>
</organism>
<comment type="caution">
    <text evidence="4">The sequence shown here is derived from an EMBL/GenBank/DDBJ whole genome shotgun (WGS) entry which is preliminary data.</text>
</comment>
<accession>A0A1C7MGT7</accession>
<feature type="compositionally biased region" description="Basic and acidic residues" evidence="1">
    <location>
        <begin position="177"/>
        <end position="188"/>
    </location>
</feature>
<keyword evidence="5" id="KW-1185">Reference proteome</keyword>
<evidence type="ECO:0000256" key="2">
    <source>
        <dbReference type="SAM" id="Phobius"/>
    </source>
</evidence>
<evidence type="ECO:0008006" key="6">
    <source>
        <dbReference type="Google" id="ProtNLM"/>
    </source>
</evidence>
<proteinExistence type="predicted"/>
<evidence type="ECO:0000313" key="5">
    <source>
        <dbReference type="Proteomes" id="UP000092993"/>
    </source>
</evidence>
<feature type="region of interest" description="Disordered" evidence="1">
    <location>
        <begin position="100"/>
        <end position="121"/>
    </location>
</feature>
<gene>
    <name evidence="4" type="ORF">A0H81_03886</name>
</gene>
<reference evidence="4 5" key="1">
    <citation type="submission" date="2016-03" db="EMBL/GenBank/DDBJ databases">
        <title>Whole genome sequencing of Grifola frondosa 9006-11.</title>
        <authorList>
            <person name="Min B."/>
            <person name="Park H."/>
            <person name="Kim J.-G."/>
            <person name="Cho H."/>
            <person name="Oh Y.-L."/>
            <person name="Kong W.-S."/>
            <person name="Choi I.-G."/>
        </authorList>
    </citation>
    <scope>NUCLEOTIDE SEQUENCE [LARGE SCALE GENOMIC DNA]</scope>
    <source>
        <strain evidence="4 5">9006-11</strain>
    </source>
</reference>
<evidence type="ECO:0000313" key="4">
    <source>
        <dbReference type="EMBL" id="OBZ76050.1"/>
    </source>
</evidence>
<protein>
    <recommendedName>
        <fullName evidence="6">Transmembrane protein</fullName>
    </recommendedName>
</protein>
<feature type="chain" id="PRO_5008889122" description="Transmembrane protein" evidence="3">
    <location>
        <begin position="23"/>
        <end position="214"/>
    </location>
</feature>
<keyword evidence="2" id="KW-0812">Transmembrane</keyword>
<evidence type="ECO:0000256" key="3">
    <source>
        <dbReference type="SAM" id="SignalP"/>
    </source>
</evidence>